<gene>
    <name evidence="2" type="ORF">APUU_61139S</name>
</gene>
<dbReference type="AlphaFoldDB" id="A0A7R8AR47"/>
<dbReference type="KEGG" id="apuu:APUU_61139S"/>
<evidence type="ECO:0000259" key="1">
    <source>
        <dbReference type="Pfam" id="PF07883"/>
    </source>
</evidence>
<name>A0A7R8AR47_9EURO</name>
<organism evidence="2 3">
    <name type="scientific">Aspergillus puulaauensis</name>
    <dbReference type="NCBI Taxonomy" id="1220207"/>
    <lineage>
        <taxon>Eukaryota</taxon>
        <taxon>Fungi</taxon>
        <taxon>Dikarya</taxon>
        <taxon>Ascomycota</taxon>
        <taxon>Pezizomycotina</taxon>
        <taxon>Eurotiomycetes</taxon>
        <taxon>Eurotiomycetidae</taxon>
        <taxon>Eurotiales</taxon>
        <taxon>Aspergillaceae</taxon>
        <taxon>Aspergillus</taxon>
    </lineage>
</organism>
<dbReference type="InterPro" id="IPR047142">
    <property type="entry name" value="OryJ/VirC-like"/>
</dbReference>
<proteinExistence type="predicted"/>
<dbReference type="Proteomes" id="UP000654913">
    <property type="component" value="Chromosome 6"/>
</dbReference>
<dbReference type="PANTHER" id="PTHR36156:SF3">
    <property type="entry name" value="CUPIN 2 CONSERVED BARREL DOMAIN-CONTAINING PROTEIN"/>
    <property type="match status" value="1"/>
</dbReference>
<evidence type="ECO:0000313" key="3">
    <source>
        <dbReference type="Proteomes" id="UP000654913"/>
    </source>
</evidence>
<dbReference type="InterPro" id="IPR013096">
    <property type="entry name" value="Cupin_2"/>
</dbReference>
<dbReference type="CDD" id="cd02231">
    <property type="entry name" value="cupin_BLL6423-like"/>
    <property type="match status" value="1"/>
</dbReference>
<dbReference type="Pfam" id="PF07883">
    <property type="entry name" value="Cupin_2"/>
    <property type="match status" value="1"/>
</dbReference>
<sequence>MADSAVYHDGSTSSLNAVHCYITTHSADGKAVFHDPPSGTELVTPQRVGEAALNVHYTTNSVPVQVANDRDLTAFYEQPTPVPIALRNGSVLRMVDLAPGGQSPMHATNSVDYCVVIQGEVILILEDFDSGPRRTMKVGDVSVQRGTSHAWQNGSSTEWARMLAVVLDAEIPGREDNSGGIDLPK</sequence>
<dbReference type="Gene3D" id="2.60.120.10">
    <property type="entry name" value="Jelly Rolls"/>
    <property type="match status" value="1"/>
</dbReference>
<dbReference type="InterPro" id="IPR014710">
    <property type="entry name" value="RmlC-like_jellyroll"/>
</dbReference>
<feature type="domain" description="Cupin type-2" evidence="1">
    <location>
        <begin position="94"/>
        <end position="165"/>
    </location>
</feature>
<keyword evidence="3" id="KW-1185">Reference proteome</keyword>
<accession>A0A7R8AR47</accession>
<dbReference type="InterPro" id="IPR011051">
    <property type="entry name" value="RmlC_Cupin_sf"/>
</dbReference>
<dbReference type="RefSeq" id="XP_041560277.1">
    <property type="nucleotide sequence ID" value="XM_041694448.1"/>
</dbReference>
<dbReference type="PANTHER" id="PTHR36156">
    <property type="entry name" value="SLR2101 PROTEIN"/>
    <property type="match status" value="1"/>
</dbReference>
<dbReference type="SUPFAM" id="SSF51182">
    <property type="entry name" value="RmlC-like cupins"/>
    <property type="match status" value="1"/>
</dbReference>
<evidence type="ECO:0000313" key="2">
    <source>
        <dbReference type="EMBL" id="BCS28091.1"/>
    </source>
</evidence>
<reference evidence="2" key="2">
    <citation type="submission" date="2021-02" db="EMBL/GenBank/DDBJ databases">
        <title>Aspergillus puulaauensis MK2 genome sequence.</title>
        <authorList>
            <person name="Futagami T."/>
            <person name="Mori K."/>
            <person name="Kadooka C."/>
            <person name="Tanaka T."/>
        </authorList>
    </citation>
    <scope>NUCLEOTIDE SEQUENCE</scope>
    <source>
        <strain evidence="2">MK2</strain>
    </source>
</reference>
<reference evidence="2" key="1">
    <citation type="submission" date="2021-01" db="EMBL/GenBank/DDBJ databases">
        <authorList>
            <consortium name="Aspergillus puulaauensis MK2 genome sequencing consortium"/>
            <person name="Kazuki M."/>
            <person name="Futagami T."/>
        </authorList>
    </citation>
    <scope>NUCLEOTIDE SEQUENCE</scope>
    <source>
        <strain evidence="2">MK2</strain>
    </source>
</reference>
<dbReference type="GeneID" id="64978088"/>
<dbReference type="OrthoDB" id="5840532at2759"/>
<protein>
    <recommendedName>
        <fullName evidence="1">Cupin type-2 domain-containing protein</fullName>
    </recommendedName>
</protein>
<dbReference type="EMBL" id="AP024448">
    <property type="protein sequence ID" value="BCS28091.1"/>
    <property type="molecule type" value="Genomic_DNA"/>
</dbReference>